<protein>
    <recommendedName>
        <fullName evidence="4">DNA repair protein RecO</fullName>
    </recommendedName>
    <alternativeName>
        <fullName evidence="4">Recombination protein O</fullName>
    </alternativeName>
</protein>
<dbReference type="SUPFAM" id="SSF57863">
    <property type="entry name" value="ArfGap/RecO-like zinc finger"/>
    <property type="match status" value="1"/>
</dbReference>
<name>A0A379F3E5_9BACT</name>
<dbReference type="PANTHER" id="PTHR33991">
    <property type="entry name" value="DNA REPAIR PROTEIN RECO"/>
    <property type="match status" value="1"/>
</dbReference>
<keyword evidence="1 4" id="KW-0227">DNA damage</keyword>
<dbReference type="EMBL" id="QLTQ01000019">
    <property type="protein sequence ID" value="RAS44050.1"/>
    <property type="molecule type" value="Genomic_DNA"/>
</dbReference>
<evidence type="ECO:0000256" key="1">
    <source>
        <dbReference type="ARBA" id="ARBA00022763"/>
    </source>
</evidence>
<gene>
    <name evidence="4 7" type="primary">recO</name>
    <name evidence="6" type="ORF">BC673_1196</name>
    <name evidence="7" type="ORF">NCTC13043_01781</name>
</gene>
<dbReference type="Proteomes" id="UP000254235">
    <property type="component" value="Unassembled WGS sequence"/>
</dbReference>
<organism evidence="7 9">
    <name type="scientific">Prevotella pallens</name>
    <dbReference type="NCBI Taxonomy" id="60133"/>
    <lineage>
        <taxon>Bacteria</taxon>
        <taxon>Pseudomonadati</taxon>
        <taxon>Bacteroidota</taxon>
        <taxon>Bacteroidia</taxon>
        <taxon>Bacteroidales</taxon>
        <taxon>Prevotellaceae</taxon>
        <taxon>Prevotella</taxon>
    </lineage>
</organism>
<reference evidence="7 9" key="2">
    <citation type="submission" date="2018-06" db="EMBL/GenBank/DDBJ databases">
        <authorList>
            <consortium name="Pathogen Informatics"/>
            <person name="Doyle S."/>
        </authorList>
    </citation>
    <scope>NUCLEOTIDE SEQUENCE [LARGE SCALE GENOMIC DNA]</scope>
    <source>
        <strain evidence="7 9">NCTC13043</strain>
    </source>
</reference>
<dbReference type="Pfam" id="PF02565">
    <property type="entry name" value="RecO_C"/>
    <property type="match status" value="1"/>
</dbReference>
<dbReference type="GO" id="GO:0043590">
    <property type="term" value="C:bacterial nucleoid"/>
    <property type="evidence" value="ECO:0007669"/>
    <property type="project" value="TreeGrafter"/>
</dbReference>
<dbReference type="GeneID" id="78571439"/>
<evidence type="ECO:0000313" key="8">
    <source>
        <dbReference type="Proteomes" id="UP000249852"/>
    </source>
</evidence>
<proteinExistence type="inferred from homology"/>
<dbReference type="InterPro" id="IPR022572">
    <property type="entry name" value="DNA_rep/recomb_RecO_N"/>
</dbReference>
<evidence type="ECO:0000313" key="7">
    <source>
        <dbReference type="EMBL" id="SUC13157.1"/>
    </source>
</evidence>
<dbReference type="RefSeq" id="WP_006044177.1">
    <property type="nucleotide sequence ID" value="NZ_CAJPLF010000014.1"/>
</dbReference>
<dbReference type="PANTHER" id="PTHR33991:SF1">
    <property type="entry name" value="DNA REPAIR PROTEIN RECO"/>
    <property type="match status" value="1"/>
</dbReference>
<comment type="similarity">
    <text evidence="4">Belongs to the RecO family.</text>
</comment>
<dbReference type="OrthoDB" id="9789152at2"/>
<keyword evidence="3 4" id="KW-0234">DNA repair</keyword>
<dbReference type="EMBL" id="UGTP01000001">
    <property type="protein sequence ID" value="SUC13157.1"/>
    <property type="molecule type" value="Genomic_DNA"/>
</dbReference>
<evidence type="ECO:0000256" key="2">
    <source>
        <dbReference type="ARBA" id="ARBA00023172"/>
    </source>
</evidence>
<dbReference type="InterPro" id="IPR012340">
    <property type="entry name" value="NA-bd_OB-fold"/>
</dbReference>
<dbReference type="NCBIfam" id="TIGR00613">
    <property type="entry name" value="reco"/>
    <property type="match status" value="1"/>
</dbReference>
<evidence type="ECO:0000313" key="6">
    <source>
        <dbReference type="EMBL" id="RAS44050.1"/>
    </source>
</evidence>
<evidence type="ECO:0000256" key="3">
    <source>
        <dbReference type="ARBA" id="ARBA00023204"/>
    </source>
</evidence>
<keyword evidence="2 4" id="KW-0233">DNA recombination</keyword>
<dbReference type="GO" id="GO:0006310">
    <property type="term" value="P:DNA recombination"/>
    <property type="evidence" value="ECO:0007669"/>
    <property type="project" value="UniProtKB-UniRule"/>
</dbReference>
<reference evidence="6 8" key="1">
    <citation type="submission" date="2018-06" db="EMBL/GenBank/DDBJ databases">
        <title>Genomic Encyclopedia of Archaeal and Bacterial Type Strains, Phase II (KMG-II): from individual species to whole genera.</title>
        <authorList>
            <person name="Goeker M."/>
        </authorList>
    </citation>
    <scope>NUCLEOTIDE SEQUENCE [LARGE SCALE GENOMIC DNA]</scope>
    <source>
        <strain evidence="6 8">DSM 18710</strain>
    </source>
</reference>
<evidence type="ECO:0000256" key="4">
    <source>
        <dbReference type="HAMAP-Rule" id="MF_00201"/>
    </source>
</evidence>
<dbReference type="SUPFAM" id="SSF50249">
    <property type="entry name" value="Nucleic acid-binding proteins"/>
    <property type="match status" value="1"/>
</dbReference>
<feature type="domain" description="DNA replication/recombination mediator RecO N-terminal" evidence="5">
    <location>
        <begin position="1"/>
        <end position="77"/>
    </location>
</feature>
<comment type="function">
    <text evidence="4">Involved in DNA repair and RecF pathway recombination.</text>
</comment>
<dbReference type="AlphaFoldDB" id="A0A379F3E5"/>
<dbReference type="HAMAP" id="MF_00201">
    <property type="entry name" value="RecO"/>
    <property type="match status" value="1"/>
</dbReference>
<evidence type="ECO:0000259" key="5">
    <source>
        <dbReference type="Pfam" id="PF11967"/>
    </source>
</evidence>
<evidence type="ECO:0000313" key="9">
    <source>
        <dbReference type="Proteomes" id="UP000254235"/>
    </source>
</evidence>
<dbReference type="InterPro" id="IPR003717">
    <property type="entry name" value="RecO"/>
</dbReference>
<dbReference type="InterPro" id="IPR037278">
    <property type="entry name" value="ARFGAP/RecO"/>
</dbReference>
<sequence length="244" mass="28694">MITKTRGIVLRSVRFGESSLIVDVLTKSSGRVSFMVHIPKTSKGKIKKQYFQPMTLLDFEYDFRQRSNLQRIKDVRVSLPYSSIPIDPAKSCISLFLSEFIYYATRNEQENPTLFTYISTSLEWLDNAYEDFANFHLVFMMRLGKFLGFHPFLEDFTPGCFFDLRNGCFTLSMPLHTDFLNAADAGHLYNLMRMNFDTMKLFKLSHDDRNRITEIVLRYYKLHLPNMPELQSFDILREVFAHEI</sequence>
<dbReference type="Gene3D" id="2.40.50.140">
    <property type="entry name" value="Nucleic acid-binding proteins"/>
    <property type="match status" value="1"/>
</dbReference>
<dbReference type="Pfam" id="PF11967">
    <property type="entry name" value="RecO_N"/>
    <property type="match status" value="1"/>
</dbReference>
<dbReference type="GO" id="GO:0006302">
    <property type="term" value="P:double-strand break repair"/>
    <property type="evidence" value="ECO:0007669"/>
    <property type="project" value="TreeGrafter"/>
</dbReference>
<keyword evidence="8" id="KW-1185">Reference proteome</keyword>
<accession>A0A379F3E5</accession>
<dbReference type="Proteomes" id="UP000249852">
    <property type="component" value="Unassembled WGS sequence"/>
</dbReference>